<organism evidence="2 3">
    <name type="scientific">Candidatus Doudnabacteria bacterium RIFCSPLOWO2_02_FULL_48_13</name>
    <dbReference type="NCBI Taxonomy" id="1817845"/>
    <lineage>
        <taxon>Bacteria</taxon>
        <taxon>Candidatus Doudnaibacteriota</taxon>
    </lineage>
</organism>
<evidence type="ECO:0000313" key="3">
    <source>
        <dbReference type="Proteomes" id="UP000177235"/>
    </source>
</evidence>
<accession>A0A1F5QE01</accession>
<name>A0A1F5QE01_9BACT</name>
<gene>
    <name evidence="2" type="ORF">A3J05_03430</name>
</gene>
<evidence type="ECO:0000256" key="1">
    <source>
        <dbReference type="SAM" id="MobiDB-lite"/>
    </source>
</evidence>
<feature type="compositionally biased region" description="Basic and acidic residues" evidence="1">
    <location>
        <begin position="111"/>
        <end position="125"/>
    </location>
</feature>
<feature type="compositionally biased region" description="Polar residues" evidence="1">
    <location>
        <begin position="40"/>
        <end position="50"/>
    </location>
</feature>
<proteinExistence type="predicted"/>
<protein>
    <submittedName>
        <fullName evidence="2">Uncharacterized protein</fullName>
    </submittedName>
</protein>
<sequence>MDRKRELTLILLGLQAEQSRLTDEIADTREGLSRLAKPTLQPSRPASSPATAKRKTRKWTAAQRKVASERAKAQHLTRQTPGPTKKNGRHLTAAQKKTKSVFMKQYWKNRKASEAEEGKSPKQKN</sequence>
<evidence type="ECO:0000313" key="2">
    <source>
        <dbReference type="EMBL" id="OGF00123.1"/>
    </source>
</evidence>
<reference evidence="2 3" key="1">
    <citation type="journal article" date="2016" name="Nat. Commun.">
        <title>Thousands of microbial genomes shed light on interconnected biogeochemical processes in an aquifer system.</title>
        <authorList>
            <person name="Anantharaman K."/>
            <person name="Brown C.T."/>
            <person name="Hug L.A."/>
            <person name="Sharon I."/>
            <person name="Castelle C.J."/>
            <person name="Probst A.J."/>
            <person name="Thomas B.C."/>
            <person name="Singh A."/>
            <person name="Wilkins M.J."/>
            <person name="Karaoz U."/>
            <person name="Brodie E.L."/>
            <person name="Williams K.H."/>
            <person name="Hubbard S.S."/>
            <person name="Banfield J.F."/>
        </authorList>
    </citation>
    <scope>NUCLEOTIDE SEQUENCE [LARGE SCALE GENOMIC DNA]</scope>
</reference>
<dbReference type="Proteomes" id="UP000177235">
    <property type="component" value="Unassembled WGS sequence"/>
</dbReference>
<dbReference type="EMBL" id="MFFF01000001">
    <property type="protein sequence ID" value="OGF00123.1"/>
    <property type="molecule type" value="Genomic_DNA"/>
</dbReference>
<feature type="region of interest" description="Disordered" evidence="1">
    <location>
        <begin position="25"/>
        <end position="125"/>
    </location>
</feature>
<dbReference type="AlphaFoldDB" id="A0A1F5QE01"/>
<comment type="caution">
    <text evidence="2">The sequence shown here is derived from an EMBL/GenBank/DDBJ whole genome shotgun (WGS) entry which is preliminary data.</text>
</comment>